<evidence type="ECO:0000256" key="2">
    <source>
        <dbReference type="ARBA" id="ARBA00022771"/>
    </source>
</evidence>
<keyword evidence="3" id="KW-0862">Zinc</keyword>
<sequence>MKKQGINIELDEAEDWCFVCKDGGALRLCDYQGCTKVYHPKCVGRKNTFLKSERRWICDHHSCSVCCSGIKIGFSCLLCTFSVCENCRKSSHDSEFAVVRGKEKLGLCEDCLELVRLAEENAEYDGDGDRLDFEDQETFETGFIECWEILKEKEGLSLDDISEERRGMIDEEEMTLKELLLRKHNNRKSDHVASFDSEEKPKKVVSPISPRNTEENGMSEDEDDETTLKNFSLHKQKKRKLVISDSETSSDSEEKEPHLENGISEDDEDEITLIDHATCRLHKKPKLVISSDVTSLNFDKKFEEKEEVMDPNPTRNAEESCFASVVASNMKLVYLRRSLVEELMSKPPDKWERKVVGSYVRVENDPKDYFRGNSCHQLTQVKGITRKHDGEEILLQLLTRDVPISLLSDCDFTEEECGDLRDRVENYLVRRPTVVEIEHKARELREDLTKDWIEREFIRLMNCFPRGTNQSGWYSTKLSKYLELKEMLKQISEQERLLQKEPQVIAEVLDLSDLWLV</sequence>
<feature type="region of interest" description="Disordered" evidence="4">
    <location>
        <begin position="190"/>
        <end position="269"/>
    </location>
</feature>
<dbReference type="SMART" id="SM00249">
    <property type="entry name" value="PHD"/>
    <property type="match status" value="1"/>
</dbReference>
<dbReference type="OMA" id="WIEREFI"/>
<dbReference type="SMART" id="SM00719">
    <property type="entry name" value="Plus3"/>
    <property type="match status" value="1"/>
</dbReference>
<accession>A0A2P6RJP6</accession>
<organism evidence="6 7">
    <name type="scientific">Rosa chinensis</name>
    <name type="common">China rose</name>
    <dbReference type="NCBI Taxonomy" id="74649"/>
    <lineage>
        <taxon>Eukaryota</taxon>
        <taxon>Viridiplantae</taxon>
        <taxon>Streptophyta</taxon>
        <taxon>Embryophyta</taxon>
        <taxon>Tracheophyta</taxon>
        <taxon>Spermatophyta</taxon>
        <taxon>Magnoliopsida</taxon>
        <taxon>eudicotyledons</taxon>
        <taxon>Gunneridae</taxon>
        <taxon>Pentapetalae</taxon>
        <taxon>rosids</taxon>
        <taxon>fabids</taxon>
        <taxon>Rosales</taxon>
        <taxon>Rosaceae</taxon>
        <taxon>Rosoideae</taxon>
        <taxon>Rosoideae incertae sedis</taxon>
        <taxon>Rosa</taxon>
    </lineage>
</organism>
<comment type="caution">
    <text evidence="6">The sequence shown here is derived from an EMBL/GenBank/DDBJ whole genome shotgun (WGS) entry which is preliminary data.</text>
</comment>
<dbReference type="AlphaFoldDB" id="A0A2P6RJP6"/>
<dbReference type="GO" id="GO:0003677">
    <property type="term" value="F:DNA binding"/>
    <property type="evidence" value="ECO:0007669"/>
    <property type="project" value="InterPro"/>
</dbReference>
<feature type="compositionally biased region" description="Basic and acidic residues" evidence="4">
    <location>
        <begin position="190"/>
        <end position="202"/>
    </location>
</feature>
<dbReference type="EMBL" id="PDCK01000040">
    <property type="protein sequence ID" value="PRQ46652.1"/>
    <property type="molecule type" value="Genomic_DNA"/>
</dbReference>
<gene>
    <name evidence="6" type="ORF">RchiOBHm_Chr2g0091341</name>
</gene>
<dbReference type="OrthoDB" id="422362at2759"/>
<dbReference type="Gramene" id="PRQ46652">
    <property type="protein sequence ID" value="PRQ46652"/>
    <property type="gene ID" value="RchiOBHm_Chr2g0091341"/>
</dbReference>
<protein>
    <submittedName>
        <fullName evidence="6">Putative chromatin regulator PHD family</fullName>
    </submittedName>
</protein>
<dbReference type="SUPFAM" id="SSF57903">
    <property type="entry name" value="FYVE/PHD zinc finger"/>
    <property type="match status" value="1"/>
</dbReference>
<dbReference type="InterPro" id="IPR036128">
    <property type="entry name" value="Plus3-like_sf"/>
</dbReference>
<dbReference type="Proteomes" id="UP000238479">
    <property type="component" value="Chromosome 2"/>
</dbReference>
<evidence type="ECO:0000313" key="7">
    <source>
        <dbReference type="Proteomes" id="UP000238479"/>
    </source>
</evidence>
<proteinExistence type="predicted"/>
<feature type="domain" description="Plus3" evidence="5">
    <location>
        <begin position="324"/>
        <end position="449"/>
    </location>
</feature>
<dbReference type="InterPro" id="IPR011011">
    <property type="entry name" value="Znf_FYVE_PHD"/>
</dbReference>
<dbReference type="PROSITE" id="PS51360">
    <property type="entry name" value="PLUS3"/>
    <property type="match status" value="1"/>
</dbReference>
<dbReference type="CDD" id="cd15568">
    <property type="entry name" value="PHD5_NSD"/>
    <property type="match status" value="1"/>
</dbReference>
<evidence type="ECO:0000256" key="3">
    <source>
        <dbReference type="ARBA" id="ARBA00022833"/>
    </source>
</evidence>
<dbReference type="PANTHER" id="PTHR46851:SF22">
    <property type="entry name" value="ZINC ION BINDING _ DNA BINDING PROTEIN"/>
    <property type="match status" value="1"/>
</dbReference>
<keyword evidence="1" id="KW-0479">Metal-binding</keyword>
<dbReference type="InterPro" id="IPR004343">
    <property type="entry name" value="Plus-3_dom"/>
</dbReference>
<evidence type="ECO:0000313" key="6">
    <source>
        <dbReference type="EMBL" id="PRQ46652.1"/>
    </source>
</evidence>
<dbReference type="SUPFAM" id="SSF159042">
    <property type="entry name" value="Plus3-like"/>
    <property type="match status" value="1"/>
</dbReference>
<keyword evidence="2" id="KW-0863">Zinc-finger</keyword>
<dbReference type="PANTHER" id="PTHR46851">
    <property type="entry name" value="OS01G0884500 PROTEIN"/>
    <property type="match status" value="1"/>
</dbReference>
<dbReference type="GO" id="GO:0008270">
    <property type="term" value="F:zinc ion binding"/>
    <property type="evidence" value="ECO:0007669"/>
    <property type="project" value="UniProtKB-KW"/>
</dbReference>
<name>A0A2P6RJP6_ROSCH</name>
<dbReference type="InterPro" id="IPR001965">
    <property type="entry name" value="Znf_PHD"/>
</dbReference>
<reference evidence="6 7" key="1">
    <citation type="journal article" date="2018" name="Nat. Genet.">
        <title>The Rosa genome provides new insights in the design of modern roses.</title>
        <authorList>
            <person name="Bendahmane M."/>
        </authorList>
    </citation>
    <scope>NUCLEOTIDE SEQUENCE [LARGE SCALE GENOMIC DNA]</scope>
    <source>
        <strain evidence="7">cv. Old Blush</strain>
    </source>
</reference>
<dbReference type="STRING" id="74649.A0A2P6RJP6"/>
<evidence type="ECO:0000256" key="1">
    <source>
        <dbReference type="ARBA" id="ARBA00022723"/>
    </source>
</evidence>
<feature type="compositionally biased region" description="Basic residues" evidence="4">
    <location>
        <begin position="232"/>
        <end position="241"/>
    </location>
</feature>
<dbReference type="Pfam" id="PF03126">
    <property type="entry name" value="Plus-3"/>
    <property type="match status" value="1"/>
</dbReference>
<dbReference type="InterPro" id="IPR045894">
    <property type="entry name" value="At5g08430-like"/>
</dbReference>
<keyword evidence="7" id="KW-1185">Reference proteome</keyword>
<dbReference type="Gene3D" id="3.30.40.10">
    <property type="entry name" value="Zinc/RING finger domain, C3HC4 (zinc finger)"/>
    <property type="match status" value="1"/>
</dbReference>
<evidence type="ECO:0000259" key="5">
    <source>
        <dbReference type="PROSITE" id="PS51360"/>
    </source>
</evidence>
<evidence type="ECO:0000256" key="4">
    <source>
        <dbReference type="SAM" id="MobiDB-lite"/>
    </source>
</evidence>
<dbReference type="InterPro" id="IPR013083">
    <property type="entry name" value="Znf_RING/FYVE/PHD"/>
</dbReference>
<dbReference type="Gene3D" id="3.90.70.200">
    <property type="entry name" value="Plus-3 domain"/>
    <property type="match status" value="1"/>
</dbReference>